<dbReference type="PANTHER" id="PTHR35807">
    <property type="entry name" value="TRANSCRIPTIONAL REGULATOR REDD-RELATED"/>
    <property type="match status" value="1"/>
</dbReference>
<dbReference type="PANTHER" id="PTHR35807:SF1">
    <property type="entry name" value="TRANSCRIPTIONAL REGULATOR REDD"/>
    <property type="match status" value="1"/>
</dbReference>
<evidence type="ECO:0000313" key="6">
    <source>
        <dbReference type="Proteomes" id="UP001500064"/>
    </source>
</evidence>
<feature type="compositionally biased region" description="Pro residues" evidence="3">
    <location>
        <begin position="146"/>
        <end position="162"/>
    </location>
</feature>
<name>A0ABN2GJM4_9ACTN</name>
<sequence length="162" mass="18341">MDIRVLGPVDVLEDGARIPVEGAQQRALELWRGQPLQGIGTPWVEHRVRVPLLKELWDLLEEHAATLIELSRHREVPPLLRGVRHDEPLRETPHALAMTALWHDGRTAEALHLFHDVRRLLADELGVDPGPRLRELHQRILEGHAPPAPPRRCSPPPSSCSR</sequence>
<accession>A0ABN2GJM4</accession>
<gene>
    <name evidence="5" type="ORF">GCM10009733_081950</name>
</gene>
<protein>
    <recommendedName>
        <fullName evidence="4">Bacterial transcriptional activator domain-containing protein</fullName>
    </recommendedName>
</protein>
<proteinExistence type="predicted"/>
<evidence type="ECO:0000256" key="3">
    <source>
        <dbReference type="SAM" id="MobiDB-lite"/>
    </source>
</evidence>
<dbReference type="InterPro" id="IPR011990">
    <property type="entry name" value="TPR-like_helical_dom_sf"/>
</dbReference>
<dbReference type="SMART" id="SM01043">
    <property type="entry name" value="BTAD"/>
    <property type="match status" value="1"/>
</dbReference>
<comment type="caution">
    <text evidence="5">The sequence shown here is derived from an EMBL/GenBank/DDBJ whole genome shotgun (WGS) entry which is preliminary data.</text>
</comment>
<dbReference type="Proteomes" id="UP001500064">
    <property type="component" value="Unassembled WGS sequence"/>
</dbReference>
<dbReference type="EMBL" id="BAAAMU010000092">
    <property type="protein sequence ID" value="GAA1672390.1"/>
    <property type="molecule type" value="Genomic_DNA"/>
</dbReference>
<keyword evidence="6" id="KW-1185">Reference proteome</keyword>
<keyword evidence="1" id="KW-0805">Transcription regulation</keyword>
<organism evidence="5 6">
    <name type="scientific">Nonomuraea maheshkhaliensis</name>
    <dbReference type="NCBI Taxonomy" id="419590"/>
    <lineage>
        <taxon>Bacteria</taxon>
        <taxon>Bacillati</taxon>
        <taxon>Actinomycetota</taxon>
        <taxon>Actinomycetes</taxon>
        <taxon>Streptosporangiales</taxon>
        <taxon>Streptosporangiaceae</taxon>
        <taxon>Nonomuraea</taxon>
    </lineage>
</organism>
<dbReference type="InterPro" id="IPR005158">
    <property type="entry name" value="BTAD"/>
</dbReference>
<dbReference type="Pfam" id="PF03704">
    <property type="entry name" value="BTAD"/>
    <property type="match status" value="1"/>
</dbReference>
<dbReference type="Gene3D" id="1.25.40.10">
    <property type="entry name" value="Tetratricopeptide repeat domain"/>
    <property type="match status" value="1"/>
</dbReference>
<dbReference type="CDD" id="cd15831">
    <property type="entry name" value="BTAD"/>
    <property type="match status" value="1"/>
</dbReference>
<dbReference type="InterPro" id="IPR051677">
    <property type="entry name" value="AfsR-DnrI-RedD_regulator"/>
</dbReference>
<dbReference type="SUPFAM" id="SSF48452">
    <property type="entry name" value="TPR-like"/>
    <property type="match status" value="1"/>
</dbReference>
<feature type="domain" description="Bacterial transcriptional activator" evidence="4">
    <location>
        <begin position="9"/>
        <end position="141"/>
    </location>
</feature>
<evidence type="ECO:0000259" key="4">
    <source>
        <dbReference type="SMART" id="SM01043"/>
    </source>
</evidence>
<keyword evidence="2" id="KW-0804">Transcription</keyword>
<dbReference type="RefSeq" id="WP_346112205.1">
    <property type="nucleotide sequence ID" value="NZ_BAAAMU010000092.1"/>
</dbReference>
<evidence type="ECO:0000313" key="5">
    <source>
        <dbReference type="EMBL" id="GAA1672390.1"/>
    </source>
</evidence>
<evidence type="ECO:0000256" key="1">
    <source>
        <dbReference type="ARBA" id="ARBA00023015"/>
    </source>
</evidence>
<evidence type="ECO:0000256" key="2">
    <source>
        <dbReference type="ARBA" id="ARBA00023163"/>
    </source>
</evidence>
<reference evidence="5 6" key="1">
    <citation type="journal article" date="2019" name="Int. J. Syst. Evol. Microbiol.">
        <title>The Global Catalogue of Microorganisms (GCM) 10K type strain sequencing project: providing services to taxonomists for standard genome sequencing and annotation.</title>
        <authorList>
            <consortium name="The Broad Institute Genomics Platform"/>
            <consortium name="The Broad Institute Genome Sequencing Center for Infectious Disease"/>
            <person name="Wu L."/>
            <person name="Ma J."/>
        </authorList>
    </citation>
    <scope>NUCLEOTIDE SEQUENCE [LARGE SCALE GENOMIC DNA]</scope>
    <source>
        <strain evidence="5 6">JCM 13929</strain>
    </source>
</reference>
<feature type="region of interest" description="Disordered" evidence="3">
    <location>
        <begin position="141"/>
        <end position="162"/>
    </location>
</feature>